<feature type="chain" id="PRO_5040533081" description="Cutinase" evidence="8">
    <location>
        <begin position="17"/>
        <end position="373"/>
    </location>
</feature>
<name>A0A9Q0ATR7_9PEZI</name>
<dbReference type="EC" id="3.1.1.74" evidence="8"/>
<accession>A0A9Q0ATR7</accession>
<dbReference type="GO" id="GO:0050525">
    <property type="term" value="F:cutinase activity"/>
    <property type="evidence" value="ECO:0007669"/>
    <property type="project" value="UniProtKB-UniRule"/>
</dbReference>
<keyword evidence="6 8" id="KW-0378">Hydrolase</keyword>
<dbReference type="PANTHER" id="PTHR33630:SF13">
    <property type="entry name" value="ACETYLXYLAN ESTERASE"/>
    <property type="match status" value="1"/>
</dbReference>
<comment type="catalytic activity">
    <reaction evidence="8">
        <text>cutin + H2O = cutin monomers.</text>
        <dbReference type="EC" id="3.1.1.74"/>
    </reaction>
</comment>
<comment type="similarity">
    <text evidence="2 8">Belongs to the cutinase family.</text>
</comment>
<evidence type="ECO:0000256" key="3">
    <source>
        <dbReference type="ARBA" id="ARBA00022487"/>
    </source>
</evidence>
<keyword evidence="5 8" id="KW-0732">Signal</keyword>
<feature type="region of interest" description="Disordered" evidence="9">
    <location>
        <begin position="256"/>
        <end position="302"/>
    </location>
</feature>
<gene>
    <name evidence="10" type="ORF">JX265_003707</name>
</gene>
<evidence type="ECO:0000256" key="8">
    <source>
        <dbReference type="RuleBase" id="RU361263"/>
    </source>
</evidence>
<feature type="signal peptide" evidence="8">
    <location>
        <begin position="1"/>
        <end position="16"/>
    </location>
</feature>
<dbReference type="PANTHER" id="PTHR33630">
    <property type="entry name" value="CUTINASE RV1984C-RELATED-RELATED"/>
    <property type="match status" value="1"/>
</dbReference>
<dbReference type="Proteomes" id="UP000829685">
    <property type="component" value="Unassembled WGS sequence"/>
</dbReference>
<evidence type="ECO:0000256" key="1">
    <source>
        <dbReference type="ARBA" id="ARBA00004613"/>
    </source>
</evidence>
<proteinExistence type="inferred from homology"/>
<dbReference type="EMBL" id="JAFIMR010000006">
    <property type="protein sequence ID" value="KAI1877699.1"/>
    <property type="molecule type" value="Genomic_DNA"/>
</dbReference>
<evidence type="ECO:0000256" key="5">
    <source>
        <dbReference type="ARBA" id="ARBA00022729"/>
    </source>
</evidence>
<keyword evidence="3 8" id="KW-0719">Serine esterase</keyword>
<evidence type="ECO:0000256" key="4">
    <source>
        <dbReference type="ARBA" id="ARBA00022525"/>
    </source>
</evidence>
<dbReference type="GO" id="GO:0005576">
    <property type="term" value="C:extracellular region"/>
    <property type="evidence" value="ECO:0007669"/>
    <property type="project" value="UniProtKB-SubCell"/>
</dbReference>
<protein>
    <recommendedName>
        <fullName evidence="8">Cutinase</fullName>
        <ecNumber evidence="8">3.1.1.74</ecNumber>
    </recommendedName>
</protein>
<evidence type="ECO:0000256" key="6">
    <source>
        <dbReference type="ARBA" id="ARBA00022801"/>
    </source>
</evidence>
<evidence type="ECO:0000313" key="10">
    <source>
        <dbReference type="EMBL" id="KAI1877699.1"/>
    </source>
</evidence>
<comment type="function">
    <text evidence="8">Catalyzes the hydrolysis of complex carboxylic polyesters found in the cell wall of plants. Degrades cutin, a macromolecule that forms the structure of the plant cuticle.</text>
</comment>
<evidence type="ECO:0000256" key="9">
    <source>
        <dbReference type="SAM" id="MobiDB-lite"/>
    </source>
</evidence>
<dbReference type="Pfam" id="PF01083">
    <property type="entry name" value="Cutinase"/>
    <property type="match status" value="1"/>
</dbReference>
<evidence type="ECO:0000256" key="2">
    <source>
        <dbReference type="ARBA" id="ARBA00007534"/>
    </source>
</evidence>
<dbReference type="InterPro" id="IPR029058">
    <property type="entry name" value="AB_hydrolase_fold"/>
</dbReference>
<evidence type="ECO:0000256" key="7">
    <source>
        <dbReference type="ARBA" id="ARBA00023157"/>
    </source>
</evidence>
<reference evidence="10" key="1">
    <citation type="submission" date="2021-03" db="EMBL/GenBank/DDBJ databases">
        <title>Revisited historic fungal species revealed as producer of novel bioactive compounds through whole genome sequencing and comparative genomics.</title>
        <authorList>
            <person name="Vignolle G.A."/>
            <person name="Hochenegger N."/>
            <person name="Mach R.L."/>
            <person name="Mach-Aigner A.R."/>
            <person name="Javad Rahimi M."/>
            <person name="Salim K.A."/>
            <person name="Chan C.M."/>
            <person name="Lim L.B.L."/>
            <person name="Cai F."/>
            <person name="Druzhinina I.S."/>
            <person name="U'Ren J.M."/>
            <person name="Derntl C."/>
        </authorList>
    </citation>
    <scope>NUCLEOTIDE SEQUENCE</scope>
    <source>
        <strain evidence="10">TUCIM 5799</strain>
    </source>
</reference>
<keyword evidence="7" id="KW-1015">Disulfide bond</keyword>
<dbReference type="InterPro" id="IPR043580">
    <property type="entry name" value="CUTINASE_1"/>
</dbReference>
<dbReference type="PROSITE" id="PS00931">
    <property type="entry name" value="CUTINASE_2"/>
    <property type="match status" value="1"/>
</dbReference>
<dbReference type="SMART" id="SM01110">
    <property type="entry name" value="Cutinase"/>
    <property type="match status" value="1"/>
</dbReference>
<keyword evidence="4 8" id="KW-0964">Secreted</keyword>
<dbReference type="Gene3D" id="3.40.50.1820">
    <property type="entry name" value="alpha/beta hydrolase"/>
    <property type="match status" value="1"/>
</dbReference>
<dbReference type="SUPFAM" id="SSF53474">
    <property type="entry name" value="alpha/beta-Hydrolases"/>
    <property type="match status" value="1"/>
</dbReference>
<comment type="caution">
    <text evidence="10">The sequence shown here is derived from an EMBL/GenBank/DDBJ whole genome shotgun (WGS) entry which is preliminary data.</text>
</comment>
<dbReference type="InterPro" id="IPR000675">
    <property type="entry name" value="Cutinase/axe"/>
</dbReference>
<organism evidence="10 11">
    <name type="scientific">Neoarthrinium moseri</name>
    <dbReference type="NCBI Taxonomy" id="1658444"/>
    <lineage>
        <taxon>Eukaryota</taxon>
        <taxon>Fungi</taxon>
        <taxon>Dikarya</taxon>
        <taxon>Ascomycota</taxon>
        <taxon>Pezizomycotina</taxon>
        <taxon>Sordariomycetes</taxon>
        <taxon>Xylariomycetidae</taxon>
        <taxon>Amphisphaeriales</taxon>
        <taxon>Apiosporaceae</taxon>
        <taxon>Neoarthrinium</taxon>
    </lineage>
</organism>
<keyword evidence="11" id="KW-1185">Reference proteome</keyword>
<sequence length="373" mass="37507">MRTGLLAAFAASTVAGASLPLEVRQATTDTCSEVHIFLAKGNNEPYPGRQSKLVAAICHGLASCDYEDIQMNNMLEDEYCGSIHQGATNGQSQIIAYNKRCPDAKLVVSGYSQGAHVVGDIIGGGGGTFFQDCVEPSNPNLDINSDAGKKIAAILTFGDVRHTANEPYNFESGAGDSGLYPRPASMTSNLASYSKVYRDYCVAGDPICAGGKTVQDHLSYFDVFSDSAAEWVKGKLDAATCDHCSYTVTTASATASASGSSPAASSTGAATTTTTEADASSTATSTGASSTATGTGSSSTTGTTLSSATTSFALPEGTAATTANLAATPTSVAPAASASASGTGNSAAGSSLDQQSMSVFGLAIAAAFAVILV</sequence>
<dbReference type="AlphaFoldDB" id="A0A9Q0ATR7"/>
<dbReference type="InterPro" id="IPR043579">
    <property type="entry name" value="CUTINASE_2"/>
</dbReference>
<dbReference type="PROSITE" id="PS00155">
    <property type="entry name" value="CUTINASE_1"/>
    <property type="match status" value="1"/>
</dbReference>
<comment type="subcellular location">
    <subcellularLocation>
        <location evidence="1 8">Secreted</location>
    </subcellularLocation>
</comment>
<evidence type="ECO:0000313" key="11">
    <source>
        <dbReference type="Proteomes" id="UP000829685"/>
    </source>
</evidence>